<dbReference type="EMBL" id="FQXE01000002">
    <property type="protein sequence ID" value="SHH24612.1"/>
    <property type="molecule type" value="Genomic_DNA"/>
</dbReference>
<dbReference type="AlphaFoldDB" id="A0A1M5RE26"/>
<evidence type="ECO:0000256" key="7">
    <source>
        <dbReference type="ARBA" id="ARBA00022519"/>
    </source>
</evidence>
<evidence type="ECO:0000256" key="8">
    <source>
        <dbReference type="ARBA" id="ARBA00022692"/>
    </source>
</evidence>
<keyword evidence="8 12" id="KW-0812">Transmembrane</keyword>
<gene>
    <name evidence="14" type="ORF">SAMN04488135_102551</name>
</gene>
<keyword evidence="6" id="KW-1003">Cell membrane</keyword>
<evidence type="ECO:0000256" key="9">
    <source>
        <dbReference type="ARBA" id="ARBA00022927"/>
    </source>
</evidence>
<reference evidence="14 15" key="1">
    <citation type="submission" date="2016-11" db="EMBL/GenBank/DDBJ databases">
        <authorList>
            <person name="Jaros S."/>
            <person name="Januszkiewicz K."/>
            <person name="Wedrychowicz H."/>
        </authorList>
    </citation>
    <scope>NUCLEOTIDE SEQUENCE [LARGE SCALE GENOMIC DNA]</scope>
    <source>
        <strain evidence="14 15">CGMCC 1.10190</strain>
    </source>
</reference>
<proteinExistence type="inferred from homology"/>
<dbReference type="InterPro" id="IPR003400">
    <property type="entry name" value="ExbD"/>
</dbReference>
<evidence type="ECO:0000256" key="5">
    <source>
        <dbReference type="ARBA" id="ARBA00022448"/>
    </source>
</evidence>
<evidence type="ECO:0000313" key="14">
    <source>
        <dbReference type="EMBL" id="SHH24612.1"/>
    </source>
</evidence>
<accession>A0A1M5RE26</accession>
<feature type="transmembrane region" description="Helical" evidence="13">
    <location>
        <begin position="12"/>
        <end position="33"/>
    </location>
</feature>
<evidence type="ECO:0000256" key="6">
    <source>
        <dbReference type="ARBA" id="ARBA00022475"/>
    </source>
</evidence>
<organism evidence="14 15">
    <name type="scientific">Pollutimonas bauzanensis</name>
    <dbReference type="NCBI Taxonomy" id="658167"/>
    <lineage>
        <taxon>Bacteria</taxon>
        <taxon>Pseudomonadati</taxon>
        <taxon>Pseudomonadota</taxon>
        <taxon>Betaproteobacteria</taxon>
        <taxon>Burkholderiales</taxon>
        <taxon>Alcaligenaceae</taxon>
        <taxon>Pollutimonas</taxon>
    </lineage>
</organism>
<keyword evidence="10 13" id="KW-1133">Transmembrane helix</keyword>
<dbReference type="OrthoDB" id="8858387at2"/>
<sequence>MDEKQFESMNMIPFIDIMLVLLTIVLTTSSFIAGGRITVNLPQASASAADAKELETIEIDAAGTVYYAGAAIGIEPLKARLAALDSNTPFLLRADKAVPLQQFIDVADALKQLGFSRVAVQTEAGKR</sequence>
<comment type="subcellular location">
    <subcellularLocation>
        <location evidence="2">Cell inner membrane</location>
        <topology evidence="2">Single-pass type II membrane protein</topology>
    </subcellularLocation>
    <subcellularLocation>
        <location evidence="12">Cell membrane</location>
        <topology evidence="12">Single-pass type II membrane protein</topology>
    </subcellularLocation>
</comment>
<evidence type="ECO:0000256" key="3">
    <source>
        <dbReference type="ARBA" id="ARBA00005811"/>
    </source>
</evidence>
<dbReference type="PANTHER" id="PTHR30558:SF12">
    <property type="entry name" value="BIOPOLYMER TRANSPORT PROTEIN EXBD"/>
    <property type="match status" value="1"/>
</dbReference>
<dbReference type="RefSeq" id="WP_073102145.1">
    <property type="nucleotide sequence ID" value="NZ_FQXE01000002.1"/>
</dbReference>
<evidence type="ECO:0000256" key="10">
    <source>
        <dbReference type="ARBA" id="ARBA00022989"/>
    </source>
</evidence>
<evidence type="ECO:0000313" key="15">
    <source>
        <dbReference type="Proteomes" id="UP000184226"/>
    </source>
</evidence>
<comment type="similarity">
    <text evidence="3 12">Belongs to the ExbD/TolR family.</text>
</comment>
<dbReference type="GO" id="GO:0022857">
    <property type="term" value="F:transmembrane transporter activity"/>
    <property type="evidence" value="ECO:0007669"/>
    <property type="project" value="InterPro"/>
</dbReference>
<comment type="subunit">
    <text evidence="4">The accessory proteins ExbB and ExbD seem to form a complex with TonB.</text>
</comment>
<dbReference type="GO" id="GO:0005886">
    <property type="term" value="C:plasma membrane"/>
    <property type="evidence" value="ECO:0007669"/>
    <property type="project" value="UniProtKB-SubCell"/>
</dbReference>
<evidence type="ECO:0000256" key="11">
    <source>
        <dbReference type="ARBA" id="ARBA00023136"/>
    </source>
</evidence>
<evidence type="ECO:0000256" key="13">
    <source>
        <dbReference type="SAM" id="Phobius"/>
    </source>
</evidence>
<evidence type="ECO:0000256" key="2">
    <source>
        <dbReference type="ARBA" id="ARBA00004249"/>
    </source>
</evidence>
<keyword evidence="5 12" id="KW-0813">Transport</keyword>
<dbReference type="STRING" id="658167.SAMN04488135_102551"/>
<protein>
    <submittedName>
        <fullName evidence="14">Biopolymer transport protein ExbD</fullName>
    </submittedName>
</protein>
<dbReference type="Proteomes" id="UP000184226">
    <property type="component" value="Unassembled WGS sequence"/>
</dbReference>
<keyword evidence="11 13" id="KW-0472">Membrane</keyword>
<evidence type="ECO:0000256" key="4">
    <source>
        <dbReference type="ARBA" id="ARBA00011471"/>
    </source>
</evidence>
<dbReference type="PANTHER" id="PTHR30558">
    <property type="entry name" value="EXBD MEMBRANE COMPONENT OF PMF-DRIVEN MACROMOLECULE IMPORT SYSTEM"/>
    <property type="match status" value="1"/>
</dbReference>
<keyword evidence="15" id="KW-1185">Reference proteome</keyword>
<evidence type="ECO:0000256" key="12">
    <source>
        <dbReference type="RuleBase" id="RU003879"/>
    </source>
</evidence>
<dbReference type="Pfam" id="PF02472">
    <property type="entry name" value="ExbD"/>
    <property type="match status" value="1"/>
</dbReference>
<keyword evidence="7" id="KW-0997">Cell inner membrane</keyword>
<dbReference type="GO" id="GO:0015031">
    <property type="term" value="P:protein transport"/>
    <property type="evidence" value="ECO:0007669"/>
    <property type="project" value="UniProtKB-KW"/>
</dbReference>
<name>A0A1M5RE26_9BURK</name>
<keyword evidence="9 12" id="KW-0653">Protein transport</keyword>
<evidence type="ECO:0000256" key="1">
    <source>
        <dbReference type="ARBA" id="ARBA00003540"/>
    </source>
</evidence>
<dbReference type="Gene3D" id="3.30.420.270">
    <property type="match status" value="1"/>
</dbReference>
<comment type="function">
    <text evidence="1">Involved in the TonB-dependent energy-dependent transport of various receptor-bound substrates.</text>
</comment>